<sequence length="145" mass="15371">ARGGEGGAGDDAGGQPFERARTLLVLGARERRGRQWRAAREALQEALDGFEALGAPLWAAKARAELARVGGRAPADGALTATERRVAELIAAGRTYQEAADALFISPKTVQWNLSKVYKKLGIRNRAELPAAINPAISPVSRANS</sequence>
<comment type="caution">
    <text evidence="5">The sequence shown here is derived from an EMBL/GenBank/DDBJ whole genome shotgun (WGS) entry which is preliminary data.</text>
</comment>
<keyword evidence="3" id="KW-0804">Transcription</keyword>
<dbReference type="Gene3D" id="1.10.10.10">
    <property type="entry name" value="Winged helix-like DNA-binding domain superfamily/Winged helix DNA-binding domain"/>
    <property type="match status" value="1"/>
</dbReference>
<dbReference type="SMART" id="SM00421">
    <property type="entry name" value="HTH_LUXR"/>
    <property type="match status" value="1"/>
</dbReference>
<evidence type="ECO:0000256" key="2">
    <source>
        <dbReference type="ARBA" id="ARBA00023125"/>
    </source>
</evidence>
<reference evidence="5" key="1">
    <citation type="submission" date="2022-10" db="EMBL/GenBank/DDBJ databases">
        <title>The WGS of Solirubrobacter ginsenosidimutans DSM 21036.</title>
        <authorList>
            <person name="Jiang Z."/>
        </authorList>
    </citation>
    <scope>NUCLEOTIDE SEQUENCE</scope>
    <source>
        <strain evidence="5">DSM 21036</strain>
    </source>
</reference>
<dbReference type="PANTHER" id="PTHR44688:SF16">
    <property type="entry name" value="DNA-BINDING TRANSCRIPTIONAL ACTIVATOR DEVR_DOSR"/>
    <property type="match status" value="1"/>
</dbReference>
<proteinExistence type="predicted"/>
<dbReference type="InterPro" id="IPR036388">
    <property type="entry name" value="WH-like_DNA-bd_sf"/>
</dbReference>
<name>A0A9X3N190_9ACTN</name>
<keyword evidence="1" id="KW-0805">Transcription regulation</keyword>
<gene>
    <name evidence="5" type="ORF">OM076_40195</name>
</gene>
<keyword evidence="6" id="KW-1185">Reference proteome</keyword>
<accession>A0A9X3N190</accession>
<protein>
    <submittedName>
        <fullName evidence="5">LuxR C-terminal-related transcriptional regulator</fullName>
    </submittedName>
</protein>
<dbReference type="AlphaFoldDB" id="A0A9X3N190"/>
<dbReference type="SUPFAM" id="SSF46894">
    <property type="entry name" value="C-terminal effector domain of the bipartite response regulators"/>
    <property type="match status" value="1"/>
</dbReference>
<dbReference type="GO" id="GO:0003677">
    <property type="term" value="F:DNA binding"/>
    <property type="evidence" value="ECO:0007669"/>
    <property type="project" value="UniProtKB-KW"/>
</dbReference>
<feature type="domain" description="HTH luxR-type" evidence="4">
    <location>
        <begin position="72"/>
        <end position="136"/>
    </location>
</feature>
<dbReference type="CDD" id="cd06170">
    <property type="entry name" value="LuxR_C_like"/>
    <property type="match status" value="1"/>
</dbReference>
<keyword evidence="2" id="KW-0238">DNA-binding</keyword>
<evidence type="ECO:0000256" key="3">
    <source>
        <dbReference type="ARBA" id="ARBA00023163"/>
    </source>
</evidence>
<dbReference type="GO" id="GO:0006355">
    <property type="term" value="P:regulation of DNA-templated transcription"/>
    <property type="evidence" value="ECO:0007669"/>
    <property type="project" value="InterPro"/>
</dbReference>
<evidence type="ECO:0000313" key="5">
    <source>
        <dbReference type="EMBL" id="MDA0166554.1"/>
    </source>
</evidence>
<feature type="non-terminal residue" evidence="5">
    <location>
        <position position="1"/>
    </location>
</feature>
<evidence type="ECO:0000256" key="1">
    <source>
        <dbReference type="ARBA" id="ARBA00023015"/>
    </source>
</evidence>
<dbReference type="PANTHER" id="PTHR44688">
    <property type="entry name" value="DNA-BINDING TRANSCRIPTIONAL ACTIVATOR DEVR_DOSR"/>
    <property type="match status" value="1"/>
</dbReference>
<dbReference type="Pfam" id="PF00196">
    <property type="entry name" value="GerE"/>
    <property type="match status" value="1"/>
</dbReference>
<dbReference type="PROSITE" id="PS50043">
    <property type="entry name" value="HTH_LUXR_2"/>
    <property type="match status" value="1"/>
</dbReference>
<evidence type="ECO:0000259" key="4">
    <source>
        <dbReference type="PROSITE" id="PS50043"/>
    </source>
</evidence>
<dbReference type="EMBL" id="JAPDOD010000069">
    <property type="protein sequence ID" value="MDA0166554.1"/>
    <property type="molecule type" value="Genomic_DNA"/>
</dbReference>
<organism evidence="5 6">
    <name type="scientific">Solirubrobacter ginsenosidimutans</name>
    <dbReference type="NCBI Taxonomy" id="490573"/>
    <lineage>
        <taxon>Bacteria</taxon>
        <taxon>Bacillati</taxon>
        <taxon>Actinomycetota</taxon>
        <taxon>Thermoleophilia</taxon>
        <taxon>Solirubrobacterales</taxon>
        <taxon>Solirubrobacteraceae</taxon>
        <taxon>Solirubrobacter</taxon>
    </lineage>
</organism>
<dbReference type="PRINTS" id="PR00038">
    <property type="entry name" value="HTHLUXR"/>
</dbReference>
<dbReference type="InterPro" id="IPR000792">
    <property type="entry name" value="Tscrpt_reg_LuxR_C"/>
</dbReference>
<dbReference type="RefSeq" id="WP_270045812.1">
    <property type="nucleotide sequence ID" value="NZ_JAPDOD010000069.1"/>
</dbReference>
<dbReference type="InterPro" id="IPR016032">
    <property type="entry name" value="Sig_transdc_resp-reg_C-effctor"/>
</dbReference>
<dbReference type="Proteomes" id="UP001149140">
    <property type="component" value="Unassembled WGS sequence"/>
</dbReference>
<evidence type="ECO:0000313" key="6">
    <source>
        <dbReference type="Proteomes" id="UP001149140"/>
    </source>
</evidence>